<dbReference type="Pfam" id="PF00128">
    <property type="entry name" value="Alpha-amylase"/>
    <property type="match status" value="1"/>
</dbReference>
<dbReference type="Gene3D" id="2.60.40.1180">
    <property type="entry name" value="Golgi alpha-mannosidase II"/>
    <property type="match status" value="1"/>
</dbReference>
<evidence type="ECO:0000256" key="3">
    <source>
        <dbReference type="ARBA" id="ARBA00023295"/>
    </source>
</evidence>
<dbReference type="FunFam" id="2.60.40.1180:FF:000007">
    <property type="entry name" value="Sucrose isomerase"/>
    <property type="match status" value="1"/>
</dbReference>
<name>A0AAU7Z5E2_9BACT</name>
<evidence type="ECO:0000256" key="1">
    <source>
        <dbReference type="ARBA" id="ARBA00008061"/>
    </source>
</evidence>
<dbReference type="KEGG" id="tgi:RBB81_09495"/>
<dbReference type="CDD" id="cd11333">
    <property type="entry name" value="AmyAc_SI_OligoGlu_DGase"/>
    <property type="match status" value="1"/>
</dbReference>
<dbReference type="Gene3D" id="3.90.400.10">
    <property type="entry name" value="Oligo-1,6-glucosidase, Domain 2"/>
    <property type="match status" value="1"/>
</dbReference>
<dbReference type="Gene3D" id="3.20.20.80">
    <property type="entry name" value="Glycosidases"/>
    <property type="match status" value="1"/>
</dbReference>
<evidence type="ECO:0000256" key="2">
    <source>
        <dbReference type="ARBA" id="ARBA00022801"/>
    </source>
</evidence>
<sequence>MSIRYRLFFPPGHGLRLLDALETSVDHSAVKTPALVLAALVLTALLPLASLQSQTADGARAGLINGYQPTWWKESVVYQVYPRSFKDSNGDGIGDIPGITSKLDYLQKLGVNVIWLSPHYDSPNADNGYDIRDYRKVMAEFGTMADFDVMLAGIKQRHMRLIIDLVVNHTSDEHHWFVESRKSKDNPYRDFYFWRDGKPGPAGPDGKSTMLPPNNDPSFFSGSAWQLDPITSQYYLHYFAVKQPDLNWDNPKVREEVYSLMRFWLDKGVDGFRMDVIPLISKNPAFPDLTPDQLHSYGNAYANGPHMHDYLQEMNRNVMAKYDVMTVGEALGISLEQTPLIVGDNRRELNMIFNFDAIRSNRDGIKLKPFDLATIKSIYTRHSEVLGTHDWDTVFLSNHDNPRLVSTFGDDSPEFRIPSAKLLATMLLTLHGTPFLYQGDELGMTNYPFKSIADFDDIEVKNAYKTQVLTGKIPEETFIANLRHTSRDNSRTPMQWDTSANGGFTTAPKPWLAENPNYTEINAASEVADSNSIYNYTSKLIALRRAHQVFVYGDYKDLDPENKSIFIYTRALGAERYLVALNFSSGPVAYTLPASVKVDSLIISNLDTTGLVTGTLNLAGWEARIYKLR</sequence>
<dbReference type="AlphaFoldDB" id="A0AAU7Z5E2"/>
<feature type="domain" description="Glycosyl hydrolase family 13 catalytic" evidence="4">
    <location>
        <begin position="79"/>
        <end position="491"/>
    </location>
</feature>
<dbReference type="InterPro" id="IPR045857">
    <property type="entry name" value="O16G_dom_2"/>
</dbReference>
<keyword evidence="2 5" id="KW-0378">Hydrolase</keyword>
<proteinExistence type="inferred from homology"/>
<dbReference type="GO" id="GO:0009313">
    <property type="term" value="P:oligosaccharide catabolic process"/>
    <property type="evidence" value="ECO:0007669"/>
    <property type="project" value="TreeGrafter"/>
</dbReference>
<organism evidence="5">
    <name type="scientific">Tunturiibacter gelidiferens</name>
    <dbReference type="NCBI Taxonomy" id="3069689"/>
    <lineage>
        <taxon>Bacteria</taxon>
        <taxon>Pseudomonadati</taxon>
        <taxon>Acidobacteriota</taxon>
        <taxon>Terriglobia</taxon>
        <taxon>Terriglobales</taxon>
        <taxon>Acidobacteriaceae</taxon>
        <taxon>Tunturiibacter</taxon>
    </lineage>
</organism>
<dbReference type="PANTHER" id="PTHR10357:SF184">
    <property type="entry name" value="OLIGO-1,6-GLUCOSIDASE 1"/>
    <property type="match status" value="1"/>
</dbReference>
<dbReference type="SUPFAM" id="SSF51445">
    <property type="entry name" value="(Trans)glycosidases"/>
    <property type="match status" value="1"/>
</dbReference>
<evidence type="ECO:0000313" key="5">
    <source>
        <dbReference type="EMBL" id="XCB24138.1"/>
    </source>
</evidence>
<dbReference type="SUPFAM" id="SSF51011">
    <property type="entry name" value="Glycosyl hydrolase domain"/>
    <property type="match status" value="1"/>
</dbReference>
<dbReference type="EC" id="3.2.1.93" evidence="5"/>
<keyword evidence="3 5" id="KW-0326">Glycosidase</keyword>
<dbReference type="EMBL" id="CP132938">
    <property type="protein sequence ID" value="XCB24138.1"/>
    <property type="molecule type" value="Genomic_DNA"/>
</dbReference>
<protein>
    <submittedName>
        <fullName evidence="5">Alpha,alpha-phosphotrehalase</fullName>
        <ecNumber evidence="5">3.2.1.93</ecNumber>
    </submittedName>
</protein>
<reference evidence="5" key="2">
    <citation type="journal article" date="2024" name="Environ. Microbiol.">
        <title>Genome analysis and description of Tunturibacter gen. nov. expands the diversity of Terriglobia in tundra soils.</title>
        <authorList>
            <person name="Messyasz A."/>
            <person name="Mannisto M.K."/>
            <person name="Kerkhof L.J."/>
            <person name="Haggblom M.M."/>
        </authorList>
    </citation>
    <scope>NUCLEOTIDE SEQUENCE</scope>
    <source>
        <strain evidence="5">M8UP39</strain>
    </source>
</reference>
<comment type="similarity">
    <text evidence="1">Belongs to the glycosyl hydrolase 13 family.</text>
</comment>
<gene>
    <name evidence="5" type="ORF">RBB81_09495</name>
</gene>
<dbReference type="NCBIfam" id="NF008183">
    <property type="entry name" value="PRK10933.1"/>
    <property type="match status" value="1"/>
</dbReference>
<dbReference type="FunFam" id="3.20.20.80:FF:000064">
    <property type="entry name" value="Oligo-1,6-glucosidase"/>
    <property type="match status" value="2"/>
</dbReference>
<dbReference type="GO" id="GO:0004556">
    <property type="term" value="F:alpha-amylase activity"/>
    <property type="evidence" value="ECO:0007669"/>
    <property type="project" value="TreeGrafter"/>
</dbReference>
<dbReference type="GO" id="GO:0008788">
    <property type="term" value="F:alpha,alpha-phosphotrehalase activity"/>
    <property type="evidence" value="ECO:0007669"/>
    <property type="project" value="UniProtKB-EC"/>
</dbReference>
<dbReference type="RefSeq" id="WP_353073515.1">
    <property type="nucleotide sequence ID" value="NZ_CP132938.1"/>
</dbReference>
<dbReference type="PANTHER" id="PTHR10357">
    <property type="entry name" value="ALPHA-AMYLASE FAMILY MEMBER"/>
    <property type="match status" value="1"/>
</dbReference>
<accession>A0AAU7Z5E2</accession>
<reference evidence="5" key="1">
    <citation type="submission" date="2023-08" db="EMBL/GenBank/DDBJ databases">
        <authorList>
            <person name="Messyasz A."/>
            <person name="Mannisto M.K."/>
            <person name="Kerkhof L.J."/>
            <person name="Haggblom M."/>
        </authorList>
    </citation>
    <scope>NUCLEOTIDE SEQUENCE</scope>
    <source>
        <strain evidence="5">M8UP39</strain>
    </source>
</reference>
<dbReference type="InterPro" id="IPR017853">
    <property type="entry name" value="GH"/>
</dbReference>
<dbReference type="FunFam" id="3.90.400.10:FF:000002">
    <property type="entry name" value="Sucrose isomerase"/>
    <property type="match status" value="1"/>
</dbReference>
<dbReference type="InterPro" id="IPR006047">
    <property type="entry name" value="GH13_cat_dom"/>
</dbReference>
<evidence type="ECO:0000259" key="4">
    <source>
        <dbReference type="SMART" id="SM00642"/>
    </source>
</evidence>
<dbReference type="InterPro" id="IPR013780">
    <property type="entry name" value="Glyco_hydro_b"/>
</dbReference>
<dbReference type="SMART" id="SM00642">
    <property type="entry name" value="Aamy"/>
    <property type="match status" value="1"/>
</dbReference>